<protein>
    <submittedName>
        <fullName evidence="1">Uncharacterized protein</fullName>
    </submittedName>
</protein>
<dbReference type="AlphaFoldDB" id="A0A8G2EUW8"/>
<sequence>MEMRLADGVRSARRTCIATLAASVLAICLSSVPVKAEPKALTLSVEELVTDDLIADIREWVNVPVVAEALRSRNEGAGQLAQSEIDALDAKWREETKKEDQPLITSVLANPLSSYLYRVQARSVGLFTEVFVMDRNGLNVGQSSVTSDYWQGDEAKFQKTVGVGPGSVFVDEPELNDETATWRAQINLTIENAQGQSIGAITVEVNLTELERRKLAGLGA</sequence>
<comment type="caution">
    <text evidence="1">The sequence shown here is derived from an EMBL/GenBank/DDBJ whole genome shotgun (WGS) entry which is preliminary data.</text>
</comment>
<accession>A0A8G2EUW8</accession>
<name>A0A8G2EUW8_9PROT</name>
<organism evidence="1 2">
    <name type="scientific">Thalassobaculum litoreum DSM 18839</name>
    <dbReference type="NCBI Taxonomy" id="1123362"/>
    <lineage>
        <taxon>Bacteria</taxon>
        <taxon>Pseudomonadati</taxon>
        <taxon>Pseudomonadota</taxon>
        <taxon>Alphaproteobacteria</taxon>
        <taxon>Rhodospirillales</taxon>
        <taxon>Thalassobaculaceae</taxon>
        <taxon>Thalassobaculum</taxon>
    </lineage>
</organism>
<dbReference type="EMBL" id="FNBW01000001">
    <property type="protein sequence ID" value="SDF05646.1"/>
    <property type="molecule type" value="Genomic_DNA"/>
</dbReference>
<dbReference type="RefSeq" id="WP_215906010.1">
    <property type="nucleotide sequence ID" value="NZ_FNBW01000001.1"/>
</dbReference>
<keyword evidence="2" id="KW-1185">Reference proteome</keyword>
<proteinExistence type="predicted"/>
<reference evidence="1 2" key="1">
    <citation type="submission" date="2016-10" db="EMBL/GenBank/DDBJ databases">
        <authorList>
            <person name="Varghese N."/>
            <person name="Submissions S."/>
        </authorList>
    </citation>
    <scope>NUCLEOTIDE SEQUENCE [LARGE SCALE GENOMIC DNA]</scope>
    <source>
        <strain evidence="1 2">DSM 18839</strain>
    </source>
</reference>
<evidence type="ECO:0000313" key="2">
    <source>
        <dbReference type="Proteomes" id="UP000198615"/>
    </source>
</evidence>
<dbReference type="Proteomes" id="UP000198615">
    <property type="component" value="Unassembled WGS sequence"/>
</dbReference>
<gene>
    <name evidence="1" type="ORF">SAMN05660686_00065</name>
</gene>
<evidence type="ECO:0000313" key="1">
    <source>
        <dbReference type="EMBL" id="SDF05646.1"/>
    </source>
</evidence>